<accession>A0A931DI38</accession>
<dbReference type="EC" id="1.14.14.5" evidence="6"/>
<dbReference type="GO" id="GO:0046306">
    <property type="term" value="P:alkanesulfonate catabolic process"/>
    <property type="evidence" value="ECO:0007669"/>
    <property type="project" value="TreeGrafter"/>
</dbReference>
<keyword evidence="4 6" id="KW-0503">Monooxygenase</keyword>
<gene>
    <name evidence="6" type="ORF">IW256_002730</name>
</gene>
<feature type="domain" description="Luciferase-like" evidence="5">
    <location>
        <begin position="31"/>
        <end position="259"/>
    </location>
</feature>
<evidence type="ECO:0000256" key="1">
    <source>
        <dbReference type="ARBA" id="ARBA00022630"/>
    </source>
</evidence>
<name>A0A931DI38_9ACTN</name>
<dbReference type="PANTHER" id="PTHR42847:SF4">
    <property type="entry name" value="ALKANESULFONATE MONOOXYGENASE-RELATED"/>
    <property type="match status" value="1"/>
</dbReference>
<dbReference type="EMBL" id="JADOUA010000001">
    <property type="protein sequence ID" value="MBG6088617.1"/>
    <property type="molecule type" value="Genomic_DNA"/>
</dbReference>
<evidence type="ECO:0000259" key="5">
    <source>
        <dbReference type="Pfam" id="PF00296"/>
    </source>
</evidence>
<proteinExistence type="predicted"/>
<keyword evidence="1" id="KW-0285">Flavoprotein</keyword>
<sequence length="315" mass="33838">MTASRFLITLPIAPGTGPDPRAAAPLPPFVTDPRRGRYGPFDHLAEAGRAAEMAGFDGVVAPFTPEGEESLVTVAALLRQSRWLNGVAGFHPAVTTPVYAAKLSASLQRFSDGRLAWWPVVDLDPAVARAQGDFLEGPDRYARADEFLTVAKGVWRSEDYTYEGRFFQVLAGGFHGPLSGRPFPAVYLSGTSAEALDLSARHADVHVFETTDEAALDAGIAGLDARAAERGRAPARALRLRVLAREDGEEARAHARGLEGEALAGSYEEVAEALRGYAARGIGAFVLEARPHLEETYRLGEHLLPLLAEEFAHAD</sequence>
<evidence type="ECO:0000256" key="2">
    <source>
        <dbReference type="ARBA" id="ARBA00022643"/>
    </source>
</evidence>
<evidence type="ECO:0000313" key="7">
    <source>
        <dbReference type="Proteomes" id="UP000614047"/>
    </source>
</evidence>
<keyword evidence="7" id="KW-1185">Reference proteome</keyword>
<evidence type="ECO:0000256" key="3">
    <source>
        <dbReference type="ARBA" id="ARBA00023002"/>
    </source>
</evidence>
<reference evidence="6" key="1">
    <citation type="submission" date="2020-11" db="EMBL/GenBank/DDBJ databases">
        <title>Sequencing the genomes of 1000 actinobacteria strains.</title>
        <authorList>
            <person name="Klenk H.-P."/>
        </authorList>
    </citation>
    <scope>NUCLEOTIDE SEQUENCE</scope>
    <source>
        <strain evidence="6">DSM 43175</strain>
    </source>
</reference>
<organism evidence="6 7">
    <name type="scientific">Actinomadura viridis</name>
    <dbReference type="NCBI Taxonomy" id="58110"/>
    <lineage>
        <taxon>Bacteria</taxon>
        <taxon>Bacillati</taxon>
        <taxon>Actinomycetota</taxon>
        <taxon>Actinomycetes</taxon>
        <taxon>Streptosporangiales</taxon>
        <taxon>Thermomonosporaceae</taxon>
        <taxon>Actinomadura</taxon>
    </lineage>
</organism>
<evidence type="ECO:0000256" key="4">
    <source>
        <dbReference type="ARBA" id="ARBA00023033"/>
    </source>
</evidence>
<dbReference type="Pfam" id="PF00296">
    <property type="entry name" value="Bac_luciferase"/>
    <property type="match status" value="1"/>
</dbReference>
<dbReference type="GO" id="GO:0008726">
    <property type="term" value="F:alkanesulfonate monooxygenase activity"/>
    <property type="evidence" value="ECO:0007669"/>
    <property type="project" value="UniProtKB-EC"/>
</dbReference>
<dbReference type="SUPFAM" id="SSF51679">
    <property type="entry name" value="Bacterial luciferase-like"/>
    <property type="match status" value="1"/>
</dbReference>
<dbReference type="RefSeq" id="WP_197011313.1">
    <property type="nucleotide sequence ID" value="NZ_BAABES010000005.1"/>
</dbReference>
<keyword evidence="3 6" id="KW-0560">Oxidoreductase</keyword>
<comment type="caution">
    <text evidence="6">The sequence shown here is derived from an EMBL/GenBank/DDBJ whole genome shotgun (WGS) entry which is preliminary data.</text>
</comment>
<dbReference type="AlphaFoldDB" id="A0A931DI38"/>
<keyword evidence="2" id="KW-0288">FMN</keyword>
<evidence type="ECO:0000313" key="6">
    <source>
        <dbReference type="EMBL" id="MBG6088617.1"/>
    </source>
</evidence>
<dbReference type="Proteomes" id="UP000614047">
    <property type="component" value="Unassembled WGS sequence"/>
</dbReference>
<dbReference type="Gene3D" id="3.20.20.30">
    <property type="entry name" value="Luciferase-like domain"/>
    <property type="match status" value="1"/>
</dbReference>
<dbReference type="PANTHER" id="PTHR42847">
    <property type="entry name" value="ALKANESULFONATE MONOOXYGENASE"/>
    <property type="match status" value="1"/>
</dbReference>
<dbReference type="InterPro" id="IPR011251">
    <property type="entry name" value="Luciferase-like_dom"/>
</dbReference>
<dbReference type="InterPro" id="IPR050172">
    <property type="entry name" value="SsuD_RutA_monooxygenase"/>
</dbReference>
<protein>
    <submittedName>
        <fullName evidence="6">Alkanesulfonate monooxygenase</fullName>
        <ecNumber evidence="6">1.14.14.5</ecNumber>
    </submittedName>
</protein>
<dbReference type="InterPro" id="IPR036661">
    <property type="entry name" value="Luciferase-like_sf"/>
</dbReference>